<dbReference type="InterPro" id="IPR038162">
    <property type="entry name" value="SoxY_sf"/>
</dbReference>
<organism evidence="2 3">
    <name type="scientific">Azoarcus sp. (strain BH72)</name>
    <dbReference type="NCBI Taxonomy" id="418699"/>
    <lineage>
        <taxon>Bacteria</taxon>
        <taxon>Pseudomonadati</taxon>
        <taxon>Pseudomonadota</taxon>
        <taxon>Betaproteobacteria</taxon>
        <taxon>Rhodocyclales</taxon>
        <taxon>Zoogloeaceae</taxon>
        <taxon>Azoarcus</taxon>
    </lineage>
</organism>
<dbReference type="KEGG" id="azo:azo1143"/>
<dbReference type="AlphaFoldDB" id="A1K4K5"/>
<dbReference type="InterPro" id="IPR016568">
    <property type="entry name" value="Sulphur_oxidation_SoxY"/>
</dbReference>
<dbReference type="PIRSF" id="PIRSF010312">
    <property type="entry name" value="Sulphur_oxidation_SoxY"/>
    <property type="match status" value="1"/>
</dbReference>
<dbReference type="Pfam" id="PF13501">
    <property type="entry name" value="SoxY"/>
    <property type="match status" value="1"/>
</dbReference>
<reference evidence="2 3" key="1">
    <citation type="journal article" date="2006" name="Nat. Biotechnol.">
        <title>Complete genome of the mutualistic, N2-fixing grass endophyte Azoarcus sp. strain BH72.</title>
        <authorList>
            <person name="Krause A."/>
            <person name="Ramakumar A."/>
            <person name="Bartels D."/>
            <person name="Battistoni F."/>
            <person name="Bekel T."/>
            <person name="Boch J."/>
            <person name="Boehm M."/>
            <person name="Friedrich F."/>
            <person name="Hurek T."/>
            <person name="Krause L."/>
            <person name="Linke B."/>
            <person name="McHardy A.C."/>
            <person name="Sarkar A."/>
            <person name="Schneiker S."/>
            <person name="Syed A.A."/>
            <person name="Thauer R."/>
            <person name="Vorhoelter F.-J."/>
            <person name="Weidner S."/>
            <person name="Puehler A."/>
            <person name="Reinhold-Hurek B."/>
            <person name="Kaiser O."/>
            <person name="Goesmann A."/>
        </authorList>
    </citation>
    <scope>NUCLEOTIDE SEQUENCE [LARGE SCALE GENOMIC DNA]</scope>
    <source>
        <strain evidence="2 3">BH72</strain>
    </source>
</reference>
<proteinExistence type="predicted"/>
<gene>
    <name evidence="2" type="primary">soxY</name>
    <name evidence="2" type="ordered locus">azo1143</name>
</gene>
<accession>A1K4K5</accession>
<keyword evidence="3" id="KW-1185">Reference proteome</keyword>
<dbReference type="InterPro" id="IPR032711">
    <property type="entry name" value="SoxY"/>
</dbReference>
<feature type="domain" description="Ig-like SoxY" evidence="1">
    <location>
        <begin position="44"/>
        <end position="145"/>
    </location>
</feature>
<dbReference type="Proteomes" id="UP000002588">
    <property type="component" value="Chromosome"/>
</dbReference>
<dbReference type="HOGENOM" id="CLU_118521_0_0_4"/>
<dbReference type="STRING" id="62928.azo1143"/>
<evidence type="ECO:0000313" key="3">
    <source>
        <dbReference type="Proteomes" id="UP000002588"/>
    </source>
</evidence>
<evidence type="ECO:0000259" key="1">
    <source>
        <dbReference type="Pfam" id="PF13501"/>
    </source>
</evidence>
<dbReference type="NCBIfam" id="TIGR04488">
    <property type="entry name" value="SoxY_true_GGCGG"/>
    <property type="match status" value="1"/>
</dbReference>
<name>A1K4K5_AZOSB</name>
<evidence type="ECO:0000313" key="2">
    <source>
        <dbReference type="EMBL" id="CAL93760.1"/>
    </source>
</evidence>
<dbReference type="Gene3D" id="2.60.40.2470">
    <property type="entry name" value="SoxY domain"/>
    <property type="match status" value="1"/>
</dbReference>
<dbReference type="RefSeq" id="WP_011764876.1">
    <property type="nucleotide sequence ID" value="NC_008702.1"/>
</dbReference>
<protein>
    <submittedName>
        <fullName evidence="2">Sulfur covalently-binding protein</fullName>
    </submittedName>
</protein>
<dbReference type="EMBL" id="AM406670">
    <property type="protein sequence ID" value="CAL93760.1"/>
    <property type="molecule type" value="Genomic_DNA"/>
</dbReference>
<sequence length="147" mass="15028">MKAGGGFGLLGLLVGAGLVSPQVARAAWDKAAFDSRGVEAVFAALGAGKPAPSTEIRINAPEIAENGAVVAVSVVSNLPQTEQIALLVDRNPYTLAAHFVIPPGTAPDIQTRIKMAESANVYALVKAGGRFHVARREVKVTLGGCGA</sequence>
<dbReference type="KEGG" id="aoa:dqs_1254"/>
<dbReference type="eggNOG" id="COG5501">
    <property type="taxonomic scope" value="Bacteria"/>
</dbReference>